<dbReference type="PROSITE" id="PS50977">
    <property type="entry name" value="HTH_TETR_2"/>
    <property type="match status" value="1"/>
</dbReference>
<dbReference type="RefSeq" id="WP_203002686.1">
    <property type="nucleotide sequence ID" value="NZ_JADWYU010000099.1"/>
</dbReference>
<dbReference type="PRINTS" id="PR00455">
    <property type="entry name" value="HTHTETR"/>
</dbReference>
<dbReference type="PANTHER" id="PTHR30055:SF226">
    <property type="entry name" value="HTH-TYPE TRANSCRIPTIONAL REGULATOR PKSA"/>
    <property type="match status" value="1"/>
</dbReference>
<dbReference type="Proteomes" id="UP000604475">
    <property type="component" value="Unassembled WGS sequence"/>
</dbReference>
<dbReference type="GO" id="GO:0003700">
    <property type="term" value="F:DNA-binding transcription factor activity"/>
    <property type="evidence" value="ECO:0007669"/>
    <property type="project" value="TreeGrafter"/>
</dbReference>
<name>A0A937RBV6_9ACTN</name>
<dbReference type="InterPro" id="IPR001647">
    <property type="entry name" value="HTH_TetR"/>
</dbReference>
<reference evidence="5" key="1">
    <citation type="submission" date="2020-12" db="EMBL/GenBank/DDBJ databases">
        <title>Genomic characterization of non-nitrogen-fixing Frankia strains.</title>
        <authorList>
            <person name="Carlos-Shanley C."/>
            <person name="Guerra T."/>
            <person name="Hahn D."/>
        </authorList>
    </citation>
    <scope>NUCLEOTIDE SEQUENCE</scope>
    <source>
        <strain evidence="5">CN6</strain>
    </source>
</reference>
<feature type="DNA-binding region" description="H-T-H motif" evidence="2">
    <location>
        <begin position="48"/>
        <end position="67"/>
    </location>
</feature>
<keyword evidence="1 2" id="KW-0238">DNA-binding</keyword>
<dbReference type="Gene3D" id="1.10.357.10">
    <property type="entry name" value="Tetracycline Repressor, domain 2"/>
    <property type="match status" value="1"/>
</dbReference>
<dbReference type="InterPro" id="IPR050109">
    <property type="entry name" value="HTH-type_TetR-like_transc_reg"/>
</dbReference>
<comment type="caution">
    <text evidence="5">The sequence shown here is derived from an EMBL/GenBank/DDBJ whole genome shotgun (WGS) entry which is preliminary data.</text>
</comment>
<evidence type="ECO:0000256" key="1">
    <source>
        <dbReference type="ARBA" id="ARBA00023125"/>
    </source>
</evidence>
<sequence length="220" mass="24429">METAENATGHAPRDRSRSRRSTKDPAGRTQIVEAAVACILEFGFYRASTNEIARRANLSWGAIQYHFGTRESLMLAALEEINRRFLASIGQCHVEGATLAERIESLYDLLDQHYGAPSYLASMQILLNFQHDPDTSPAANEALSNQQQRVADEIRRLLAEALGPDIDDARRTAMFHMIRGFAISTQLVDSIAPGRPRLHIEDAQRLFLAGLVAAQEQAID</sequence>
<organism evidence="5 6">
    <name type="scientific">Frankia nepalensis</name>
    <dbReference type="NCBI Taxonomy" id="1836974"/>
    <lineage>
        <taxon>Bacteria</taxon>
        <taxon>Bacillati</taxon>
        <taxon>Actinomycetota</taxon>
        <taxon>Actinomycetes</taxon>
        <taxon>Frankiales</taxon>
        <taxon>Frankiaceae</taxon>
        <taxon>Frankia</taxon>
    </lineage>
</organism>
<evidence type="ECO:0000313" key="6">
    <source>
        <dbReference type="Proteomes" id="UP000604475"/>
    </source>
</evidence>
<dbReference type="SUPFAM" id="SSF46689">
    <property type="entry name" value="Homeodomain-like"/>
    <property type="match status" value="1"/>
</dbReference>
<accession>A0A937RBV6</accession>
<dbReference type="PANTHER" id="PTHR30055">
    <property type="entry name" value="HTH-TYPE TRANSCRIPTIONAL REGULATOR RUTR"/>
    <property type="match status" value="1"/>
</dbReference>
<dbReference type="EMBL" id="JAEACQ010000160">
    <property type="protein sequence ID" value="MBL7627427.1"/>
    <property type="molecule type" value="Genomic_DNA"/>
</dbReference>
<proteinExistence type="predicted"/>
<keyword evidence="6" id="KW-1185">Reference proteome</keyword>
<feature type="region of interest" description="Disordered" evidence="3">
    <location>
        <begin position="1"/>
        <end position="27"/>
    </location>
</feature>
<feature type="domain" description="HTH tetR-type" evidence="4">
    <location>
        <begin position="25"/>
        <end position="85"/>
    </location>
</feature>
<evidence type="ECO:0000259" key="4">
    <source>
        <dbReference type="PROSITE" id="PS50977"/>
    </source>
</evidence>
<dbReference type="GO" id="GO:0000976">
    <property type="term" value="F:transcription cis-regulatory region binding"/>
    <property type="evidence" value="ECO:0007669"/>
    <property type="project" value="TreeGrafter"/>
</dbReference>
<gene>
    <name evidence="5" type="ORF">I7412_09640</name>
</gene>
<evidence type="ECO:0000256" key="3">
    <source>
        <dbReference type="SAM" id="MobiDB-lite"/>
    </source>
</evidence>
<evidence type="ECO:0000256" key="2">
    <source>
        <dbReference type="PROSITE-ProRule" id="PRU00335"/>
    </source>
</evidence>
<feature type="compositionally biased region" description="Basic and acidic residues" evidence="3">
    <location>
        <begin position="11"/>
        <end position="26"/>
    </location>
</feature>
<protein>
    <submittedName>
        <fullName evidence="5">TetR/AcrR family transcriptional regulator</fullName>
    </submittedName>
</protein>
<dbReference type="Pfam" id="PF00440">
    <property type="entry name" value="TetR_N"/>
    <property type="match status" value="1"/>
</dbReference>
<dbReference type="AlphaFoldDB" id="A0A937RBV6"/>
<evidence type="ECO:0000313" key="5">
    <source>
        <dbReference type="EMBL" id="MBL7627427.1"/>
    </source>
</evidence>
<dbReference type="InterPro" id="IPR009057">
    <property type="entry name" value="Homeodomain-like_sf"/>
</dbReference>